<name>A0A644TTY8_9ZZZZ</name>
<dbReference type="Pfam" id="PF01257">
    <property type="entry name" value="2Fe-2S_thioredx"/>
    <property type="match status" value="1"/>
</dbReference>
<dbReference type="AlphaFoldDB" id="A0A644TTY8"/>
<accession>A0A644TTY8</accession>
<protein>
    <submittedName>
        <fullName evidence="1">Uncharacterized protein</fullName>
    </submittedName>
</protein>
<dbReference type="SUPFAM" id="SSF52833">
    <property type="entry name" value="Thioredoxin-like"/>
    <property type="match status" value="1"/>
</dbReference>
<dbReference type="Gene3D" id="3.40.30.10">
    <property type="entry name" value="Glutaredoxin"/>
    <property type="match status" value="1"/>
</dbReference>
<evidence type="ECO:0000313" key="1">
    <source>
        <dbReference type="EMBL" id="MPL70109.1"/>
    </source>
</evidence>
<gene>
    <name evidence="1" type="ORF">SDC9_15860</name>
</gene>
<comment type="caution">
    <text evidence="1">The sequence shown here is derived from an EMBL/GenBank/DDBJ whole genome shotgun (WGS) entry which is preliminary data.</text>
</comment>
<dbReference type="CDD" id="cd02980">
    <property type="entry name" value="TRX_Fd_family"/>
    <property type="match status" value="1"/>
</dbReference>
<dbReference type="InterPro" id="IPR036249">
    <property type="entry name" value="Thioredoxin-like_sf"/>
</dbReference>
<proteinExistence type="predicted"/>
<dbReference type="EMBL" id="VSSQ01000051">
    <property type="protein sequence ID" value="MPL70109.1"/>
    <property type="molecule type" value="Genomic_DNA"/>
</dbReference>
<organism evidence="1">
    <name type="scientific">bioreactor metagenome</name>
    <dbReference type="NCBI Taxonomy" id="1076179"/>
    <lineage>
        <taxon>unclassified sequences</taxon>
        <taxon>metagenomes</taxon>
        <taxon>ecological metagenomes</taxon>
    </lineage>
</organism>
<sequence>MKTNITICLGSSCFSRGNNKNLEIIKEFISTRGLDAEVTFKGQLCSENCFQGPILIINGKTFSEVSKNKLIDILEKELNNHE</sequence>
<reference evidence="1" key="1">
    <citation type="submission" date="2019-08" db="EMBL/GenBank/DDBJ databases">
        <authorList>
            <person name="Kucharzyk K."/>
            <person name="Murdoch R.W."/>
            <person name="Higgins S."/>
            <person name="Loffler F."/>
        </authorList>
    </citation>
    <scope>NUCLEOTIDE SEQUENCE</scope>
</reference>